<keyword evidence="1" id="KW-0805">Transcription regulation</keyword>
<keyword evidence="2" id="KW-0238">DNA-binding</keyword>
<protein>
    <submittedName>
        <fullName evidence="6">Helix-turn-helix transcriptional regulator</fullName>
    </submittedName>
</protein>
<reference evidence="6" key="1">
    <citation type="submission" date="2020-08" db="EMBL/GenBank/DDBJ databases">
        <title>Genome public.</title>
        <authorList>
            <person name="Liu C."/>
            <person name="Sun Q."/>
        </authorList>
    </citation>
    <scope>NUCLEOTIDE SEQUENCE</scope>
    <source>
        <strain evidence="6">BX12</strain>
    </source>
</reference>
<sequence>MISNTLFITYTIMCFLSLQAITLIIIIGKHRDVGKTRLLKASAFFIVISIILGLFYYITYYRELVLGEFAANIFLRALDSVIFYAMGYSWVKLIDAIIVSPNPKMALWRKYTNKVFAILMICSAMIYIFLLDEYYSTDQFWAEVIVIVAEIVLGLTVIVFIAAYIWLGYRDLLDKASRHYILTVSILVNFNNLWNNTVVVSVFIHQVDIGVKCTLLYGVTSILLLIINFLTIFYMYKKDFSPLFFEKDHKSQPALTEEDLINLVAEQHRLTQRERDVFFLAYQGLTNPDIADRLFISKHTVKRHMHNIFEKLDVSTRVELMHLVQSQSDHPRI</sequence>
<dbReference type="InterPro" id="IPR016032">
    <property type="entry name" value="Sig_transdc_resp-reg_C-effctor"/>
</dbReference>
<evidence type="ECO:0000256" key="1">
    <source>
        <dbReference type="ARBA" id="ARBA00023015"/>
    </source>
</evidence>
<dbReference type="PROSITE" id="PS00622">
    <property type="entry name" value="HTH_LUXR_1"/>
    <property type="match status" value="1"/>
</dbReference>
<dbReference type="PROSITE" id="PS50043">
    <property type="entry name" value="HTH_LUXR_2"/>
    <property type="match status" value="1"/>
</dbReference>
<evidence type="ECO:0000313" key="7">
    <source>
        <dbReference type="Proteomes" id="UP000602647"/>
    </source>
</evidence>
<dbReference type="SMART" id="SM00421">
    <property type="entry name" value="HTH_LUXR"/>
    <property type="match status" value="1"/>
</dbReference>
<keyword evidence="4" id="KW-0812">Transmembrane</keyword>
<dbReference type="InterPro" id="IPR036388">
    <property type="entry name" value="WH-like_DNA-bd_sf"/>
</dbReference>
<dbReference type="Proteomes" id="UP000602647">
    <property type="component" value="Unassembled WGS sequence"/>
</dbReference>
<keyword evidence="3" id="KW-0804">Transcription</keyword>
<organism evidence="6 7">
    <name type="scientific">Zhenpiania hominis</name>
    <dbReference type="NCBI Taxonomy" id="2763644"/>
    <lineage>
        <taxon>Bacteria</taxon>
        <taxon>Bacillati</taxon>
        <taxon>Bacillota</taxon>
        <taxon>Clostridia</taxon>
        <taxon>Peptostreptococcales</taxon>
        <taxon>Anaerovoracaceae</taxon>
        <taxon>Zhenpiania</taxon>
    </lineage>
</organism>
<dbReference type="GO" id="GO:0006355">
    <property type="term" value="P:regulation of DNA-templated transcription"/>
    <property type="evidence" value="ECO:0007669"/>
    <property type="project" value="InterPro"/>
</dbReference>
<feature type="domain" description="HTH luxR-type" evidence="5">
    <location>
        <begin position="263"/>
        <end position="328"/>
    </location>
</feature>
<keyword evidence="7" id="KW-1185">Reference proteome</keyword>
<feature type="transmembrane region" description="Helical" evidence="4">
    <location>
        <begin position="111"/>
        <end position="130"/>
    </location>
</feature>
<dbReference type="CDD" id="cd06170">
    <property type="entry name" value="LuxR_C_like"/>
    <property type="match status" value="1"/>
</dbReference>
<accession>A0A923NM48</accession>
<evidence type="ECO:0000313" key="6">
    <source>
        <dbReference type="EMBL" id="MBC6680602.1"/>
    </source>
</evidence>
<dbReference type="SUPFAM" id="SSF46894">
    <property type="entry name" value="C-terminal effector domain of the bipartite response regulators"/>
    <property type="match status" value="1"/>
</dbReference>
<keyword evidence="4" id="KW-0472">Membrane</keyword>
<dbReference type="Pfam" id="PF00196">
    <property type="entry name" value="GerE"/>
    <property type="match status" value="1"/>
</dbReference>
<dbReference type="PANTHER" id="PTHR44688:SF16">
    <property type="entry name" value="DNA-BINDING TRANSCRIPTIONAL ACTIVATOR DEVR_DOSR"/>
    <property type="match status" value="1"/>
</dbReference>
<dbReference type="GO" id="GO:0003677">
    <property type="term" value="F:DNA binding"/>
    <property type="evidence" value="ECO:0007669"/>
    <property type="project" value="UniProtKB-KW"/>
</dbReference>
<evidence type="ECO:0000256" key="2">
    <source>
        <dbReference type="ARBA" id="ARBA00023125"/>
    </source>
</evidence>
<dbReference type="InterPro" id="IPR000792">
    <property type="entry name" value="Tscrpt_reg_LuxR_C"/>
</dbReference>
<feature type="transmembrane region" description="Helical" evidence="4">
    <location>
        <begin position="216"/>
        <end position="236"/>
    </location>
</feature>
<comment type="caution">
    <text evidence="6">The sequence shown here is derived from an EMBL/GenBank/DDBJ whole genome shotgun (WGS) entry which is preliminary data.</text>
</comment>
<feature type="transmembrane region" description="Helical" evidence="4">
    <location>
        <begin position="179"/>
        <end position="204"/>
    </location>
</feature>
<dbReference type="Gene3D" id="1.10.10.10">
    <property type="entry name" value="Winged helix-like DNA-binding domain superfamily/Winged helix DNA-binding domain"/>
    <property type="match status" value="1"/>
</dbReference>
<dbReference type="EMBL" id="JACRYT010000015">
    <property type="protein sequence ID" value="MBC6680602.1"/>
    <property type="molecule type" value="Genomic_DNA"/>
</dbReference>
<dbReference type="PANTHER" id="PTHR44688">
    <property type="entry name" value="DNA-BINDING TRANSCRIPTIONAL ACTIVATOR DEVR_DOSR"/>
    <property type="match status" value="1"/>
</dbReference>
<proteinExistence type="predicted"/>
<dbReference type="PRINTS" id="PR00038">
    <property type="entry name" value="HTHLUXR"/>
</dbReference>
<feature type="transmembrane region" description="Helical" evidence="4">
    <location>
        <begin position="81"/>
        <end position="99"/>
    </location>
</feature>
<feature type="transmembrane region" description="Helical" evidence="4">
    <location>
        <begin position="142"/>
        <end position="167"/>
    </location>
</feature>
<dbReference type="AlphaFoldDB" id="A0A923NM48"/>
<evidence type="ECO:0000256" key="3">
    <source>
        <dbReference type="ARBA" id="ARBA00023163"/>
    </source>
</evidence>
<feature type="transmembrane region" description="Helical" evidence="4">
    <location>
        <begin position="38"/>
        <end position="61"/>
    </location>
</feature>
<evidence type="ECO:0000259" key="5">
    <source>
        <dbReference type="PROSITE" id="PS50043"/>
    </source>
</evidence>
<name>A0A923NM48_9FIRM</name>
<dbReference type="RefSeq" id="WP_187303697.1">
    <property type="nucleotide sequence ID" value="NZ_JACRYT010000015.1"/>
</dbReference>
<evidence type="ECO:0000256" key="4">
    <source>
        <dbReference type="SAM" id="Phobius"/>
    </source>
</evidence>
<gene>
    <name evidence="6" type="ORF">H9L42_12300</name>
</gene>
<keyword evidence="4" id="KW-1133">Transmembrane helix</keyword>
<feature type="transmembrane region" description="Helical" evidence="4">
    <location>
        <begin position="6"/>
        <end position="26"/>
    </location>
</feature>